<evidence type="ECO:0000256" key="6">
    <source>
        <dbReference type="RuleBase" id="RU003797"/>
    </source>
</evidence>
<dbReference type="PANTHER" id="PTHR30471">
    <property type="entry name" value="DNA REPAIR PROTEIN RADC"/>
    <property type="match status" value="1"/>
</dbReference>
<gene>
    <name evidence="9" type="primary">radC</name>
    <name evidence="9" type="ORF">ASN_85</name>
</gene>
<name>A0A0U5ETY8_9PROT</name>
<evidence type="ECO:0000256" key="4">
    <source>
        <dbReference type="ARBA" id="ARBA00022833"/>
    </source>
</evidence>
<dbReference type="EMBL" id="LN606600">
    <property type="protein sequence ID" value="CEF39537.1"/>
    <property type="molecule type" value="Genomic_DNA"/>
</dbReference>
<dbReference type="PROSITE" id="PS50249">
    <property type="entry name" value="MPN"/>
    <property type="match status" value="1"/>
</dbReference>
<dbReference type="InterPro" id="IPR001405">
    <property type="entry name" value="UPF0758"/>
</dbReference>
<sequence length="262" mass="28505">MVKKTPAFRKTGSTKSVTPKGKGFADMGPALHGMKPVELPFLTRLMGYEPDGGDTPDAPALDDKEILARLIAAVASRSINPDDLAVALLQRFGSLAATIRASLPDMEEATGGNSLLQVYFLLAHEAGIRLQRARLMRNNVLADKDQLYAYLRAMLAQELVEQVRVLFLDAHRCLLADEMQGRGTVDHTPVYPREVVRRALELKAVGLILVHNHPSGDPSPSQEDIAMTHRIAQAASLMGITVLDHVIVGGSRLVSLKEEGLF</sequence>
<proteinExistence type="inferred from homology"/>
<evidence type="ECO:0000256" key="3">
    <source>
        <dbReference type="ARBA" id="ARBA00022801"/>
    </source>
</evidence>
<evidence type="ECO:0000256" key="2">
    <source>
        <dbReference type="ARBA" id="ARBA00022723"/>
    </source>
</evidence>
<accession>A0A0U5ETY8</accession>
<dbReference type="PANTHER" id="PTHR30471:SF3">
    <property type="entry name" value="UPF0758 PROTEIN YEES-RELATED"/>
    <property type="match status" value="1"/>
</dbReference>
<feature type="domain" description="MPN" evidence="8">
    <location>
        <begin position="140"/>
        <end position="262"/>
    </location>
</feature>
<dbReference type="KEGG" id="asz:ASN_85"/>
<dbReference type="GO" id="GO:0006508">
    <property type="term" value="P:proteolysis"/>
    <property type="evidence" value="ECO:0007669"/>
    <property type="project" value="UniProtKB-KW"/>
</dbReference>
<keyword evidence="1" id="KW-0645">Protease</keyword>
<dbReference type="PROSITE" id="PS01302">
    <property type="entry name" value="UPF0758"/>
    <property type="match status" value="1"/>
</dbReference>
<dbReference type="SUPFAM" id="SSF102712">
    <property type="entry name" value="JAB1/MPN domain"/>
    <property type="match status" value="1"/>
</dbReference>
<dbReference type="NCBIfam" id="TIGR00608">
    <property type="entry name" value="radc"/>
    <property type="match status" value="1"/>
</dbReference>
<keyword evidence="10" id="KW-1185">Reference proteome</keyword>
<feature type="region of interest" description="Disordered" evidence="7">
    <location>
        <begin position="1"/>
        <end position="24"/>
    </location>
</feature>
<keyword evidence="3" id="KW-0378">Hydrolase</keyword>
<organism evidence="9 10">
    <name type="scientific">Acetobacter senegalensis</name>
    <dbReference type="NCBI Taxonomy" id="446692"/>
    <lineage>
        <taxon>Bacteria</taxon>
        <taxon>Pseudomonadati</taxon>
        <taxon>Pseudomonadota</taxon>
        <taxon>Alphaproteobacteria</taxon>
        <taxon>Acetobacterales</taxon>
        <taxon>Acetobacteraceae</taxon>
        <taxon>Acetobacter</taxon>
    </lineage>
</organism>
<comment type="similarity">
    <text evidence="6">Belongs to the UPF0758 family.</text>
</comment>
<reference evidence="10" key="1">
    <citation type="submission" date="2014-09" db="EMBL/GenBank/DDBJ databases">
        <authorList>
            <person name="Illeghems K.G."/>
        </authorList>
    </citation>
    <scope>NUCLEOTIDE SEQUENCE [LARGE SCALE GENOMIC DNA]</scope>
    <source>
        <strain evidence="10">108B</strain>
    </source>
</reference>
<evidence type="ECO:0000259" key="8">
    <source>
        <dbReference type="PROSITE" id="PS50249"/>
    </source>
</evidence>
<evidence type="ECO:0000256" key="1">
    <source>
        <dbReference type="ARBA" id="ARBA00022670"/>
    </source>
</evidence>
<dbReference type="CDD" id="cd08071">
    <property type="entry name" value="MPN_DUF2466"/>
    <property type="match status" value="1"/>
</dbReference>
<dbReference type="PATRIC" id="fig|446692.3.peg.22"/>
<keyword evidence="4" id="KW-0862">Zinc</keyword>
<keyword evidence="2" id="KW-0479">Metal-binding</keyword>
<dbReference type="GO" id="GO:0008237">
    <property type="term" value="F:metallopeptidase activity"/>
    <property type="evidence" value="ECO:0007669"/>
    <property type="project" value="UniProtKB-KW"/>
</dbReference>
<evidence type="ECO:0000313" key="9">
    <source>
        <dbReference type="EMBL" id="CEF39537.1"/>
    </source>
</evidence>
<dbReference type="InterPro" id="IPR020891">
    <property type="entry name" value="UPF0758_CS"/>
</dbReference>
<evidence type="ECO:0000256" key="5">
    <source>
        <dbReference type="ARBA" id="ARBA00023049"/>
    </source>
</evidence>
<dbReference type="AlphaFoldDB" id="A0A0U5ETY8"/>
<dbReference type="InterPro" id="IPR025657">
    <property type="entry name" value="RadC_JAB"/>
</dbReference>
<dbReference type="Pfam" id="PF04002">
    <property type="entry name" value="RadC"/>
    <property type="match status" value="1"/>
</dbReference>
<dbReference type="Proteomes" id="UP000056109">
    <property type="component" value="Chromosome I"/>
</dbReference>
<protein>
    <submittedName>
        <fullName evidence="9">DNA repair protein RadC</fullName>
    </submittedName>
</protein>
<keyword evidence="5" id="KW-0482">Metalloprotease</keyword>
<evidence type="ECO:0000256" key="7">
    <source>
        <dbReference type="SAM" id="MobiDB-lite"/>
    </source>
</evidence>
<dbReference type="GO" id="GO:0046872">
    <property type="term" value="F:metal ion binding"/>
    <property type="evidence" value="ECO:0007669"/>
    <property type="project" value="UniProtKB-KW"/>
</dbReference>
<evidence type="ECO:0000313" key="10">
    <source>
        <dbReference type="Proteomes" id="UP000056109"/>
    </source>
</evidence>
<dbReference type="Gene3D" id="3.40.140.10">
    <property type="entry name" value="Cytidine Deaminase, domain 2"/>
    <property type="match status" value="1"/>
</dbReference>
<dbReference type="InterPro" id="IPR037518">
    <property type="entry name" value="MPN"/>
</dbReference>